<organism evidence="3 4">
    <name type="scientific">Nocardioides aestuarii</name>
    <dbReference type="NCBI Taxonomy" id="252231"/>
    <lineage>
        <taxon>Bacteria</taxon>
        <taxon>Bacillati</taxon>
        <taxon>Actinomycetota</taxon>
        <taxon>Actinomycetes</taxon>
        <taxon>Propionibacteriales</taxon>
        <taxon>Nocardioidaceae</taxon>
        <taxon>Nocardioides</taxon>
    </lineage>
</organism>
<evidence type="ECO:0000313" key="3">
    <source>
        <dbReference type="EMBL" id="MFD1946843.1"/>
    </source>
</evidence>
<evidence type="ECO:0000259" key="2">
    <source>
        <dbReference type="Pfam" id="PF11716"/>
    </source>
</evidence>
<dbReference type="Proteomes" id="UP001597351">
    <property type="component" value="Unassembled WGS sequence"/>
</dbReference>
<evidence type="ECO:0000259" key="1">
    <source>
        <dbReference type="Pfam" id="PF08608"/>
    </source>
</evidence>
<dbReference type="Gene3D" id="1.20.120.450">
    <property type="entry name" value="dinb family like domain"/>
    <property type="match status" value="1"/>
</dbReference>
<feature type="domain" description="tRNA wybutosine-synthesis" evidence="1">
    <location>
        <begin position="185"/>
        <end position="230"/>
    </location>
</feature>
<gene>
    <name evidence="3" type="ORF">ACFSDE_08565</name>
</gene>
<dbReference type="EMBL" id="JBHUGD010000003">
    <property type="protein sequence ID" value="MFD1946843.1"/>
    <property type="molecule type" value="Genomic_DNA"/>
</dbReference>
<name>A0ABW4TKC6_9ACTN</name>
<dbReference type="NCBIfam" id="TIGR03083">
    <property type="entry name" value="maleylpyruvate isomerase family mycothiol-dependent enzyme"/>
    <property type="match status" value="1"/>
</dbReference>
<protein>
    <submittedName>
        <fullName evidence="3">TIGR03084 family metal-binding protein</fullName>
    </submittedName>
</protein>
<evidence type="ECO:0000313" key="4">
    <source>
        <dbReference type="Proteomes" id="UP001597351"/>
    </source>
</evidence>
<dbReference type="InterPro" id="IPR013917">
    <property type="entry name" value="tRNA_wybutosine-synth"/>
</dbReference>
<reference evidence="4" key="1">
    <citation type="journal article" date="2019" name="Int. J. Syst. Evol. Microbiol.">
        <title>The Global Catalogue of Microorganisms (GCM) 10K type strain sequencing project: providing services to taxonomists for standard genome sequencing and annotation.</title>
        <authorList>
            <consortium name="The Broad Institute Genomics Platform"/>
            <consortium name="The Broad Institute Genome Sequencing Center for Infectious Disease"/>
            <person name="Wu L."/>
            <person name="Ma J."/>
        </authorList>
    </citation>
    <scope>NUCLEOTIDE SEQUENCE [LARGE SCALE GENOMIC DNA]</scope>
    <source>
        <strain evidence="4">CGMCC 1.12477</strain>
    </source>
</reference>
<dbReference type="NCBIfam" id="TIGR03084">
    <property type="entry name" value="TIGR03084 family metal-binding protein"/>
    <property type="match status" value="1"/>
</dbReference>
<dbReference type="InterPro" id="IPR017517">
    <property type="entry name" value="Maleyloyr_isom"/>
</dbReference>
<dbReference type="Pfam" id="PF08608">
    <property type="entry name" value="Wyosine_form"/>
    <property type="match status" value="1"/>
</dbReference>
<proteinExistence type="predicted"/>
<dbReference type="InterPro" id="IPR024344">
    <property type="entry name" value="MDMPI_metal-binding"/>
</dbReference>
<sequence length="261" mass="28279">MTDTLQQVLADLTAVGNRLESLVVDLSEEGWRTPTPAPGWDVATQVAHLAWTDEAALAAASDQEAWDALVLTALEDPDGFVDRTALEGGAVAPDALLARWREARTTLTGALQDHPTGEKMPWFGPPMSATSMATARYMETWAHSLDVHAALDAEPVVDDGIRNVAHLGVRTRRFSFATHGLDAPTEEVRVELTAPSGDLWVWGPEDASQSVRGSAYDFCLLVTQRVHRDDTDLVGQGREANEWLTIAQCFAGPPGEGRERA</sequence>
<dbReference type="InterPro" id="IPR017518">
    <property type="entry name" value="CHP03084"/>
</dbReference>
<comment type="caution">
    <text evidence="3">The sequence shown here is derived from an EMBL/GenBank/DDBJ whole genome shotgun (WGS) entry which is preliminary data.</text>
</comment>
<dbReference type="Pfam" id="PF11716">
    <property type="entry name" value="MDMPI_N"/>
    <property type="match status" value="1"/>
</dbReference>
<dbReference type="InterPro" id="IPR034660">
    <property type="entry name" value="DinB/YfiT-like"/>
</dbReference>
<dbReference type="RefSeq" id="WP_343917374.1">
    <property type="nucleotide sequence ID" value="NZ_BAAAJT010000002.1"/>
</dbReference>
<keyword evidence="4" id="KW-1185">Reference proteome</keyword>
<accession>A0ABW4TKC6</accession>
<feature type="domain" description="Mycothiol-dependent maleylpyruvate isomerase metal-binding" evidence="2">
    <location>
        <begin position="13"/>
        <end position="147"/>
    </location>
</feature>
<dbReference type="SUPFAM" id="SSF109854">
    <property type="entry name" value="DinB/YfiT-like putative metalloenzymes"/>
    <property type="match status" value="1"/>
</dbReference>